<feature type="transmembrane region" description="Helical" evidence="5">
    <location>
        <begin position="76"/>
        <end position="101"/>
    </location>
</feature>
<keyword evidence="1" id="KW-0732">Signal</keyword>
<dbReference type="Gene3D" id="2.70.130.10">
    <property type="entry name" value="Mannose-6-phosphate receptor binding domain"/>
    <property type="match status" value="1"/>
</dbReference>
<sequence length="955" mass="107418">LVAVGPRKRLNPEARCTSQPAEHRSGHHCMIWFANHQARRGISQKRDTLNDVSMKTSQSIIILLILLWPAHRLDLILAAFGGFLFLFVCITKVFVVGSLILGDHELNRFLWLRSCSGKTESDAISARTTGMDGKGGRLVPHQLHLPLQSPRGLVVSALSLQSSTRTLNHLLAFQILPSRFLSLRSTTTTSCLDFTARTRVTNPATSHTQASTTASATMTYAVMAAKSGKVLETESRQRALNNANKKRKEYTNEAQRLRKEVEDRIKTLQTQLAASEMHVTDMEKELAEVERREKGKIVKSQGAKQGKMGVLVGLAKQRTEELRDHLVRVRQERDTSKDRVKELEAILSTFKEEYNPNFNDEGVKRAVRAWEDYAARDKSGDDTSAHDRDLNEVTKSDKDNGLDWESYLEADSEDVEVLYEIENYLPKPLRDWVDQKLRDLRVMLIENGILADLSSEGGESAAVNDAKDRLKSAQDAVNSQRRDLDSHNEDLNKEYGPDGVFRALKGQCISVDSGEYTYELCFMEHTTQKSKKGGSNTRMGNFVRFDKITVDEEVSADGKGLGSGERITMKHENGQHCWNGPNRSTTVILACAEQNEIWKVFEEEKCVYRMEVGTPAVCEALQKAEVDVVLGPSSDLISMLRPVSIDFAKSVTPSFSLTATSNNLCSHKNARCSSNRRYAQSERESSYDISALRGHQPKSFQATSSRAEPSSKPVVKMHDVFLSDISPWKHDGQSVIDADLTVFLGFRTSFCFFNGALQNRGRRALMAMIALTDSSKSSNSNHCLIMPCKSTSRRSCHKLRWRSLMAKAVRWKIQPLEYYCKQPDGLKQTENDLNACIRAFVDLRQDLKDLTLKKLGADSWVWPVIEKFTKKLKFRHAPSLTSTNETVQIFMLSWEVNPGEAPEESANHARAFFVLSSATHSLDSRLDGKRDQNTRHFSFHSLLPTCIAPPTQRSF</sequence>
<feature type="domain" description="MRH" evidence="6">
    <location>
        <begin position="506"/>
        <end position="620"/>
    </location>
</feature>
<protein>
    <recommendedName>
        <fullName evidence="6">MRH domain-containing protein</fullName>
    </recommendedName>
</protein>
<evidence type="ECO:0000256" key="3">
    <source>
        <dbReference type="SAM" id="Coils"/>
    </source>
</evidence>
<dbReference type="PROSITE" id="PS51914">
    <property type="entry name" value="MRH"/>
    <property type="match status" value="1"/>
</dbReference>
<feature type="region of interest" description="Disordered" evidence="4">
    <location>
        <begin position="376"/>
        <end position="396"/>
    </location>
</feature>
<organism evidence="7 8">
    <name type="scientific">Aureobasidium melanogenum</name>
    <name type="common">Aureobasidium pullulans var. melanogenum</name>
    <dbReference type="NCBI Taxonomy" id="46634"/>
    <lineage>
        <taxon>Eukaryota</taxon>
        <taxon>Fungi</taxon>
        <taxon>Dikarya</taxon>
        <taxon>Ascomycota</taxon>
        <taxon>Pezizomycotina</taxon>
        <taxon>Dothideomycetes</taxon>
        <taxon>Dothideomycetidae</taxon>
        <taxon>Dothideales</taxon>
        <taxon>Saccotheciaceae</taxon>
        <taxon>Aureobasidium</taxon>
    </lineage>
</organism>
<proteinExistence type="predicted"/>
<dbReference type="EMBL" id="JAHFXS010000001">
    <property type="protein sequence ID" value="KAG9991814.1"/>
    <property type="molecule type" value="Genomic_DNA"/>
</dbReference>
<dbReference type="Pfam" id="PF13015">
    <property type="entry name" value="PRKCSH_1"/>
    <property type="match status" value="1"/>
</dbReference>
<comment type="caution">
    <text evidence="7">The sequence shown here is derived from an EMBL/GenBank/DDBJ whole genome shotgun (WGS) entry which is preliminary data.</text>
</comment>
<feature type="compositionally biased region" description="Basic and acidic residues" evidence="4">
    <location>
        <begin position="480"/>
        <end position="492"/>
    </location>
</feature>
<evidence type="ECO:0000256" key="4">
    <source>
        <dbReference type="SAM" id="MobiDB-lite"/>
    </source>
</evidence>
<gene>
    <name evidence="7" type="ORF">KCU98_g155</name>
</gene>
<reference evidence="7" key="1">
    <citation type="journal article" date="2021" name="J Fungi (Basel)">
        <title>Virulence traits and population genomics of the black yeast Aureobasidium melanogenum.</title>
        <authorList>
            <person name="Cernosa A."/>
            <person name="Sun X."/>
            <person name="Gostincar C."/>
            <person name="Fang C."/>
            <person name="Gunde-Cimerman N."/>
            <person name="Song Z."/>
        </authorList>
    </citation>
    <scope>NUCLEOTIDE SEQUENCE</scope>
    <source>
        <strain evidence="7">EXF-9298</strain>
    </source>
</reference>
<evidence type="ECO:0000259" key="6">
    <source>
        <dbReference type="PROSITE" id="PS51914"/>
    </source>
</evidence>
<dbReference type="InterPro" id="IPR044865">
    <property type="entry name" value="MRH_dom"/>
</dbReference>
<feature type="coiled-coil region" evidence="3">
    <location>
        <begin position="326"/>
        <end position="353"/>
    </location>
</feature>
<reference evidence="7" key="2">
    <citation type="submission" date="2021-08" db="EMBL/GenBank/DDBJ databases">
        <authorList>
            <person name="Gostincar C."/>
            <person name="Sun X."/>
            <person name="Song Z."/>
            <person name="Gunde-Cimerman N."/>
        </authorList>
    </citation>
    <scope>NUCLEOTIDE SEQUENCE</scope>
    <source>
        <strain evidence="7">EXF-9298</strain>
    </source>
</reference>
<accession>A0A9P8G668</accession>
<dbReference type="GO" id="GO:0006491">
    <property type="term" value="P:N-glycan processing"/>
    <property type="evidence" value="ECO:0007669"/>
    <property type="project" value="TreeGrafter"/>
</dbReference>
<evidence type="ECO:0000313" key="8">
    <source>
        <dbReference type="Proteomes" id="UP000729357"/>
    </source>
</evidence>
<keyword evidence="2" id="KW-1015">Disulfide bond</keyword>
<keyword evidence="5" id="KW-0812">Transmembrane</keyword>
<dbReference type="Proteomes" id="UP000729357">
    <property type="component" value="Unassembled WGS sequence"/>
</dbReference>
<feature type="coiled-coil region" evidence="3">
    <location>
        <begin position="233"/>
        <end position="292"/>
    </location>
</feature>
<evidence type="ECO:0000313" key="7">
    <source>
        <dbReference type="EMBL" id="KAG9991814.1"/>
    </source>
</evidence>
<keyword evidence="5" id="KW-1133">Transmembrane helix</keyword>
<dbReference type="InterPro" id="IPR036607">
    <property type="entry name" value="PRKCSH"/>
</dbReference>
<evidence type="ECO:0000256" key="5">
    <source>
        <dbReference type="SAM" id="Phobius"/>
    </source>
</evidence>
<feature type="region of interest" description="Disordered" evidence="4">
    <location>
        <begin position="464"/>
        <end position="492"/>
    </location>
</feature>
<feature type="non-terminal residue" evidence="7">
    <location>
        <position position="1"/>
    </location>
</feature>
<dbReference type="PANTHER" id="PTHR12630">
    <property type="entry name" value="N-LINKED OLIGOSACCHARIDE PROCESSING"/>
    <property type="match status" value="1"/>
</dbReference>
<dbReference type="SUPFAM" id="SSF50911">
    <property type="entry name" value="Mannose 6-phosphate receptor domain"/>
    <property type="match status" value="1"/>
</dbReference>
<feature type="non-terminal residue" evidence="7">
    <location>
        <position position="955"/>
    </location>
</feature>
<evidence type="ECO:0000256" key="2">
    <source>
        <dbReference type="ARBA" id="ARBA00023157"/>
    </source>
</evidence>
<keyword evidence="3" id="KW-0175">Coiled coil</keyword>
<keyword evidence="5" id="KW-0472">Membrane</keyword>
<dbReference type="InterPro" id="IPR039794">
    <property type="entry name" value="Gtb1-like"/>
</dbReference>
<dbReference type="AlphaFoldDB" id="A0A9P8G668"/>
<keyword evidence="8" id="KW-1185">Reference proteome</keyword>
<name>A0A9P8G668_AURME</name>
<dbReference type="PANTHER" id="PTHR12630:SF1">
    <property type="entry name" value="GLUCOSIDASE 2 SUBUNIT BETA"/>
    <property type="match status" value="1"/>
</dbReference>
<evidence type="ECO:0000256" key="1">
    <source>
        <dbReference type="ARBA" id="ARBA00022729"/>
    </source>
</evidence>
<dbReference type="InterPro" id="IPR009011">
    <property type="entry name" value="Man6P_isomerase_rcpt-bd_dom_sf"/>
</dbReference>
<dbReference type="GO" id="GO:0017177">
    <property type="term" value="C:glucosidase II complex"/>
    <property type="evidence" value="ECO:0007669"/>
    <property type="project" value="TreeGrafter"/>
</dbReference>